<dbReference type="OMA" id="MKQMCER"/>
<dbReference type="AlphaFoldDB" id="A0A0L9TJ26"/>
<keyword evidence="4" id="KW-0238">DNA-binding</keyword>
<dbReference type="InterPro" id="IPR044198">
    <property type="entry name" value="DEK"/>
</dbReference>
<comment type="subcellular location">
    <subcellularLocation>
        <location evidence="1">Nucleus</location>
        <location evidence="1">Nucleolus</location>
    </subcellularLocation>
</comment>
<feature type="compositionally biased region" description="Basic and acidic residues" evidence="7">
    <location>
        <begin position="55"/>
        <end position="64"/>
    </location>
</feature>
<evidence type="ECO:0000256" key="1">
    <source>
        <dbReference type="ARBA" id="ARBA00004604"/>
    </source>
</evidence>
<dbReference type="Pfam" id="PF08766">
    <property type="entry name" value="DEK_C"/>
    <property type="match status" value="1"/>
</dbReference>
<keyword evidence="5" id="KW-0804">Transcription</keyword>
<dbReference type="FunFam" id="1.10.10.60:FF:000220">
    <property type="entry name" value="DEK domain-containing chromatin associated protein"/>
    <property type="match status" value="1"/>
</dbReference>
<dbReference type="Gene3D" id="1.10.10.60">
    <property type="entry name" value="Homeodomain-like"/>
    <property type="match status" value="1"/>
</dbReference>
<reference evidence="10" key="1">
    <citation type="journal article" date="2015" name="Proc. Natl. Acad. Sci. U.S.A.">
        <title>Genome sequencing of adzuki bean (Vigna angularis) provides insight into high starch and low fat accumulation and domestication.</title>
        <authorList>
            <person name="Yang K."/>
            <person name="Tian Z."/>
            <person name="Chen C."/>
            <person name="Luo L."/>
            <person name="Zhao B."/>
            <person name="Wang Z."/>
            <person name="Yu L."/>
            <person name="Li Y."/>
            <person name="Sun Y."/>
            <person name="Li W."/>
            <person name="Chen Y."/>
            <person name="Li Y."/>
            <person name="Zhang Y."/>
            <person name="Ai D."/>
            <person name="Zhao J."/>
            <person name="Shang C."/>
            <person name="Ma Y."/>
            <person name="Wu B."/>
            <person name="Wang M."/>
            <person name="Gao L."/>
            <person name="Sun D."/>
            <person name="Zhang P."/>
            <person name="Guo F."/>
            <person name="Wang W."/>
            <person name="Li Y."/>
            <person name="Wang J."/>
            <person name="Varshney R.K."/>
            <person name="Wang J."/>
            <person name="Ling H.Q."/>
            <person name="Wan P."/>
        </authorList>
    </citation>
    <scope>NUCLEOTIDE SEQUENCE</scope>
    <source>
        <strain evidence="10">cv. Jingnong 6</strain>
    </source>
</reference>
<gene>
    <name evidence="9" type="ORF">LR48_Vigan01g001000</name>
</gene>
<evidence type="ECO:0000256" key="2">
    <source>
        <dbReference type="ARBA" id="ARBA00022853"/>
    </source>
</evidence>
<feature type="compositionally biased region" description="Basic residues" evidence="7">
    <location>
        <begin position="248"/>
        <end position="261"/>
    </location>
</feature>
<feature type="compositionally biased region" description="Acidic residues" evidence="7">
    <location>
        <begin position="476"/>
        <end position="486"/>
    </location>
</feature>
<dbReference type="GO" id="GO:0003677">
    <property type="term" value="F:DNA binding"/>
    <property type="evidence" value="ECO:0007669"/>
    <property type="project" value="UniProtKB-KW"/>
</dbReference>
<keyword evidence="6" id="KW-0539">Nucleus</keyword>
<dbReference type="PANTHER" id="PTHR13468:SF1">
    <property type="entry name" value="PROTEIN DEK"/>
    <property type="match status" value="1"/>
</dbReference>
<dbReference type="GO" id="GO:0006325">
    <property type="term" value="P:chromatin organization"/>
    <property type="evidence" value="ECO:0007669"/>
    <property type="project" value="UniProtKB-KW"/>
</dbReference>
<evidence type="ECO:0000256" key="6">
    <source>
        <dbReference type="ARBA" id="ARBA00023242"/>
    </source>
</evidence>
<feature type="domain" description="DEK-C" evidence="8">
    <location>
        <begin position="407"/>
        <end position="462"/>
    </location>
</feature>
<dbReference type="EMBL" id="CM003371">
    <property type="protein sequence ID" value="KOM30456.1"/>
    <property type="molecule type" value="Genomic_DNA"/>
</dbReference>
<feature type="compositionally biased region" description="Acidic residues" evidence="7">
    <location>
        <begin position="265"/>
        <end position="285"/>
    </location>
</feature>
<organism evidence="9 10">
    <name type="scientific">Phaseolus angularis</name>
    <name type="common">Azuki bean</name>
    <name type="synonym">Vigna angularis</name>
    <dbReference type="NCBI Taxonomy" id="3914"/>
    <lineage>
        <taxon>Eukaryota</taxon>
        <taxon>Viridiplantae</taxon>
        <taxon>Streptophyta</taxon>
        <taxon>Embryophyta</taxon>
        <taxon>Tracheophyta</taxon>
        <taxon>Spermatophyta</taxon>
        <taxon>Magnoliopsida</taxon>
        <taxon>eudicotyledons</taxon>
        <taxon>Gunneridae</taxon>
        <taxon>Pentapetalae</taxon>
        <taxon>rosids</taxon>
        <taxon>fabids</taxon>
        <taxon>Fabales</taxon>
        <taxon>Fabaceae</taxon>
        <taxon>Papilionoideae</taxon>
        <taxon>50 kb inversion clade</taxon>
        <taxon>NPAAA clade</taxon>
        <taxon>indigoferoid/millettioid clade</taxon>
        <taxon>Phaseoleae</taxon>
        <taxon>Vigna</taxon>
    </lineage>
</organism>
<dbReference type="PANTHER" id="PTHR13468">
    <property type="entry name" value="DEK PROTEIN"/>
    <property type="match status" value="1"/>
</dbReference>
<dbReference type="Gramene" id="KOM30456">
    <property type="protein sequence ID" value="KOM30456"/>
    <property type="gene ID" value="LR48_Vigan01g001000"/>
</dbReference>
<name>A0A0L9TJ26_PHAAN</name>
<keyword evidence="2" id="KW-0156">Chromatin regulator</keyword>
<feature type="compositionally biased region" description="Basic and acidic residues" evidence="7">
    <location>
        <begin position="381"/>
        <end position="414"/>
    </location>
</feature>
<evidence type="ECO:0000256" key="3">
    <source>
        <dbReference type="ARBA" id="ARBA00023015"/>
    </source>
</evidence>
<evidence type="ECO:0000313" key="10">
    <source>
        <dbReference type="Proteomes" id="UP000053144"/>
    </source>
</evidence>
<evidence type="ECO:0000259" key="8">
    <source>
        <dbReference type="PROSITE" id="PS51998"/>
    </source>
</evidence>
<protein>
    <recommendedName>
        <fullName evidence="8">DEK-C domain-containing protein</fullName>
    </recommendedName>
</protein>
<dbReference type="OrthoDB" id="370884at2759"/>
<evidence type="ECO:0000256" key="4">
    <source>
        <dbReference type="ARBA" id="ARBA00023125"/>
    </source>
</evidence>
<dbReference type="GO" id="GO:2000779">
    <property type="term" value="P:regulation of double-strand break repair"/>
    <property type="evidence" value="ECO:0007669"/>
    <property type="project" value="TreeGrafter"/>
</dbReference>
<dbReference type="Proteomes" id="UP000053144">
    <property type="component" value="Chromosome 1"/>
</dbReference>
<evidence type="ECO:0000256" key="5">
    <source>
        <dbReference type="ARBA" id="ARBA00023163"/>
    </source>
</evidence>
<dbReference type="PROSITE" id="PS51998">
    <property type="entry name" value="DEK_C"/>
    <property type="match status" value="1"/>
</dbReference>
<accession>A0A0L9TJ26</accession>
<sequence length="486" mass="54647">MSSETLENERSQAEEEVQAEENHTEQEDTPMKNDVSENGDVKEKDEVEEETDERDEAKSSKSPEESGYATPTTKRPTRERKTVDRYTVSSPDKFHKSSSLKASSIEKGNGTQLKDIPNVAFKLSKRKADENLHALHKILFGQRGKAIAVKRNIGLFSGYVWTDNEEKLKAKTKEKIEKCAKEKLVDFCNVLNIPINKTTMKKEELSAKLFEFLVSPHATTDVLLADKKMKGKKRGRKPTPNKSETPAKKQKKTSIARKKQKQSSDVEESDVSEPSEAEVDSEEDDVPKSESDHDDENMSEKEEDKEKAHTGSSTKTLNEDQDEPAKKTTTVETTKSNEKTPKRSTSKIARNVNTSKSKQSTSNKQKTVRENQNSKRKVADKKRTDKSSKASVKDGGKGKRSEKAEDGPSKNEMHRVVVDILKKVDFNTATLSDILKQLGTHFDVDLMHRKAEVKDIITDVINNMSDNDKEETSNVGDDDGEDEELL</sequence>
<keyword evidence="3" id="KW-0805">Transcription regulation</keyword>
<dbReference type="SUPFAM" id="SSF109715">
    <property type="entry name" value="DEK C-terminal domain"/>
    <property type="match status" value="1"/>
</dbReference>
<dbReference type="GO" id="GO:0005730">
    <property type="term" value="C:nucleolus"/>
    <property type="evidence" value="ECO:0007669"/>
    <property type="project" value="UniProtKB-SubCell"/>
</dbReference>
<evidence type="ECO:0000256" key="7">
    <source>
        <dbReference type="SAM" id="MobiDB-lite"/>
    </source>
</evidence>
<evidence type="ECO:0000313" key="9">
    <source>
        <dbReference type="EMBL" id="KOM30456.1"/>
    </source>
</evidence>
<feature type="region of interest" description="Disordered" evidence="7">
    <location>
        <begin position="1"/>
        <end position="106"/>
    </location>
</feature>
<feature type="compositionally biased region" description="Basic and acidic residues" evidence="7">
    <location>
        <begin position="20"/>
        <end position="45"/>
    </location>
</feature>
<dbReference type="InterPro" id="IPR014876">
    <property type="entry name" value="DEK_C"/>
</dbReference>
<dbReference type="KEGG" id="var:108324343"/>
<feature type="region of interest" description="Disordered" evidence="7">
    <location>
        <begin position="464"/>
        <end position="486"/>
    </location>
</feature>
<proteinExistence type="predicted"/>
<feature type="region of interest" description="Disordered" evidence="7">
    <location>
        <begin position="224"/>
        <end position="414"/>
    </location>
</feature>
<dbReference type="GO" id="GO:0042393">
    <property type="term" value="F:histone binding"/>
    <property type="evidence" value="ECO:0007669"/>
    <property type="project" value="TreeGrafter"/>
</dbReference>
<feature type="compositionally biased region" description="Low complexity" evidence="7">
    <location>
        <begin position="351"/>
        <end position="365"/>
    </location>
</feature>
<feature type="compositionally biased region" description="Basic residues" evidence="7">
    <location>
        <begin position="229"/>
        <end position="239"/>
    </location>
</feature>
<feature type="compositionally biased region" description="Basic and acidic residues" evidence="7">
    <location>
        <begin position="286"/>
        <end position="309"/>
    </location>
</feature>
<dbReference type="STRING" id="3914.A0A0L9TJ26"/>